<name>A0ABV3VA44_9MYCO</name>
<organism evidence="1 2">
    <name type="scientific">Mycolicibacterium porcinum</name>
    <dbReference type="NCBI Taxonomy" id="39693"/>
    <lineage>
        <taxon>Bacteria</taxon>
        <taxon>Bacillati</taxon>
        <taxon>Actinomycetota</taxon>
        <taxon>Actinomycetes</taxon>
        <taxon>Mycobacteriales</taxon>
        <taxon>Mycobacteriaceae</taxon>
        <taxon>Mycolicibacterium</taxon>
    </lineage>
</organism>
<reference evidence="1 2" key="1">
    <citation type="submission" date="2024-04" db="EMBL/GenBank/DDBJ databases">
        <title>Genomic Markers of Mycobacteria.</title>
        <authorList>
            <person name="Soliman M.S."/>
            <person name="Elkholy A."/>
            <person name="Soliman N.S."/>
            <person name="Abbas A."/>
            <person name="Khayrat S."/>
            <person name="Shawky S."/>
        </authorList>
    </citation>
    <scope>NUCLEOTIDE SEQUENCE [LARGE SCALE GENOMIC DNA]</scope>
    <source>
        <strain evidence="1 2">Egy-CU-AM5</strain>
    </source>
</reference>
<protein>
    <submittedName>
        <fullName evidence="1">Uncharacterized protein</fullName>
    </submittedName>
</protein>
<accession>A0ABV3VA44</accession>
<dbReference type="RefSeq" id="WP_368572789.1">
    <property type="nucleotide sequence ID" value="NZ_JBDLOU010000013.1"/>
</dbReference>
<proteinExistence type="predicted"/>
<evidence type="ECO:0000313" key="2">
    <source>
        <dbReference type="Proteomes" id="UP001558474"/>
    </source>
</evidence>
<evidence type="ECO:0000313" key="1">
    <source>
        <dbReference type="EMBL" id="MEX3738289.1"/>
    </source>
</evidence>
<sequence length="81" mass="9368">MVVGLVGDTGVMVRLDRRMARLRARHGRAQRDRYREFLRLYPTAEDGEEHEAWVGFTADLIESQRKERDELAAVIRGELGL</sequence>
<gene>
    <name evidence="1" type="ORF">ABFW12_08575</name>
</gene>
<keyword evidence="2" id="KW-1185">Reference proteome</keyword>
<dbReference type="EMBL" id="JBDLOU010000013">
    <property type="protein sequence ID" value="MEX3738289.1"/>
    <property type="molecule type" value="Genomic_DNA"/>
</dbReference>
<comment type="caution">
    <text evidence="1">The sequence shown here is derived from an EMBL/GenBank/DDBJ whole genome shotgun (WGS) entry which is preliminary data.</text>
</comment>
<dbReference type="Proteomes" id="UP001558474">
    <property type="component" value="Unassembled WGS sequence"/>
</dbReference>